<evidence type="ECO:0000256" key="3">
    <source>
        <dbReference type="ARBA" id="ARBA00022692"/>
    </source>
</evidence>
<dbReference type="GO" id="GO:0015250">
    <property type="term" value="F:water channel activity"/>
    <property type="evidence" value="ECO:0007669"/>
    <property type="project" value="TreeGrafter"/>
</dbReference>
<comment type="similarity">
    <text evidence="2">Belongs to the MIP/aquaporin (TC 1.A.8) family.</text>
</comment>
<sequence>MNPARSFGPAVASGDFTNIWIYWVGPLIGGGLAGVVYRYVFMCGDHAPAASRDY</sequence>
<proteinExistence type="inferred from homology"/>
<reference evidence="8" key="2">
    <citation type="journal article" date="2015" name="Data Brief">
        <title>Shoot transcriptome of the giant reed, Arundo donax.</title>
        <authorList>
            <person name="Barrero R.A."/>
            <person name="Guerrero F.D."/>
            <person name="Moolhuijzen P."/>
            <person name="Goolsby J.A."/>
            <person name="Tidwell J."/>
            <person name="Bellgard S.E."/>
            <person name="Bellgard M.I."/>
        </authorList>
    </citation>
    <scope>NUCLEOTIDE SEQUENCE</scope>
    <source>
        <tissue evidence="8">Shoot tissue taken approximately 20 cm above the soil surface</tissue>
    </source>
</reference>
<dbReference type="Pfam" id="PF00230">
    <property type="entry name" value="MIP"/>
    <property type="match status" value="1"/>
</dbReference>
<keyword evidence="4" id="KW-0677">Repeat</keyword>
<accession>A0A0A9AN83</accession>
<dbReference type="SUPFAM" id="SSF81338">
    <property type="entry name" value="Aquaporin-like"/>
    <property type="match status" value="1"/>
</dbReference>
<organism evidence="8">
    <name type="scientific">Arundo donax</name>
    <name type="common">Giant reed</name>
    <name type="synonym">Donax arundinaceus</name>
    <dbReference type="NCBI Taxonomy" id="35708"/>
    <lineage>
        <taxon>Eukaryota</taxon>
        <taxon>Viridiplantae</taxon>
        <taxon>Streptophyta</taxon>
        <taxon>Embryophyta</taxon>
        <taxon>Tracheophyta</taxon>
        <taxon>Spermatophyta</taxon>
        <taxon>Magnoliopsida</taxon>
        <taxon>Liliopsida</taxon>
        <taxon>Poales</taxon>
        <taxon>Poaceae</taxon>
        <taxon>PACMAD clade</taxon>
        <taxon>Arundinoideae</taxon>
        <taxon>Arundineae</taxon>
        <taxon>Arundo</taxon>
    </lineage>
</organism>
<dbReference type="InterPro" id="IPR000425">
    <property type="entry name" value="MIP"/>
</dbReference>
<keyword evidence="3 7" id="KW-0812">Transmembrane</keyword>
<dbReference type="PANTHER" id="PTHR19139:SF199">
    <property type="entry name" value="MIP17260P"/>
    <property type="match status" value="1"/>
</dbReference>
<dbReference type="InterPro" id="IPR034294">
    <property type="entry name" value="Aquaporin_transptr"/>
</dbReference>
<dbReference type="AlphaFoldDB" id="A0A0A9AN83"/>
<dbReference type="InterPro" id="IPR023271">
    <property type="entry name" value="Aquaporin-like"/>
</dbReference>
<dbReference type="PANTHER" id="PTHR19139">
    <property type="entry name" value="AQUAPORIN TRANSPORTER"/>
    <property type="match status" value="1"/>
</dbReference>
<reference evidence="8" key="1">
    <citation type="submission" date="2014-09" db="EMBL/GenBank/DDBJ databases">
        <authorList>
            <person name="Magalhaes I.L.F."/>
            <person name="Oliveira U."/>
            <person name="Santos F.R."/>
            <person name="Vidigal T.H.D.A."/>
            <person name="Brescovit A.D."/>
            <person name="Santos A.J."/>
        </authorList>
    </citation>
    <scope>NUCLEOTIDE SEQUENCE</scope>
    <source>
        <tissue evidence="8">Shoot tissue taken approximately 20 cm above the soil surface</tissue>
    </source>
</reference>
<name>A0A0A9AN83_ARUDO</name>
<dbReference type="Gene3D" id="1.20.1080.10">
    <property type="entry name" value="Glycerol uptake facilitator protein"/>
    <property type="match status" value="1"/>
</dbReference>
<dbReference type="GO" id="GO:0005886">
    <property type="term" value="C:plasma membrane"/>
    <property type="evidence" value="ECO:0007669"/>
    <property type="project" value="TreeGrafter"/>
</dbReference>
<dbReference type="EMBL" id="GBRH01246552">
    <property type="protein sequence ID" value="JAD51343.1"/>
    <property type="molecule type" value="Transcribed_RNA"/>
</dbReference>
<feature type="transmembrane region" description="Helical" evidence="7">
    <location>
        <begin position="20"/>
        <end position="41"/>
    </location>
</feature>
<evidence type="ECO:0000313" key="8">
    <source>
        <dbReference type="EMBL" id="JAD51343.1"/>
    </source>
</evidence>
<evidence type="ECO:0000256" key="1">
    <source>
        <dbReference type="ARBA" id="ARBA00004141"/>
    </source>
</evidence>
<evidence type="ECO:0000256" key="7">
    <source>
        <dbReference type="SAM" id="Phobius"/>
    </source>
</evidence>
<evidence type="ECO:0000256" key="2">
    <source>
        <dbReference type="ARBA" id="ARBA00006175"/>
    </source>
</evidence>
<evidence type="ECO:0000256" key="4">
    <source>
        <dbReference type="ARBA" id="ARBA00022737"/>
    </source>
</evidence>
<protein>
    <submittedName>
        <fullName evidence="8">Uncharacterized protein</fullName>
    </submittedName>
</protein>
<keyword evidence="5 7" id="KW-1133">Transmembrane helix</keyword>
<evidence type="ECO:0000256" key="6">
    <source>
        <dbReference type="ARBA" id="ARBA00023136"/>
    </source>
</evidence>
<evidence type="ECO:0000256" key="5">
    <source>
        <dbReference type="ARBA" id="ARBA00022989"/>
    </source>
</evidence>
<keyword evidence="6 7" id="KW-0472">Membrane</keyword>
<comment type="subcellular location">
    <subcellularLocation>
        <location evidence="1">Membrane</location>
        <topology evidence="1">Multi-pass membrane protein</topology>
    </subcellularLocation>
</comment>